<dbReference type="Proteomes" id="UP000008141">
    <property type="component" value="Unassembled WGS sequence"/>
</dbReference>
<dbReference type="PANTHER" id="PTHR35169:SF1">
    <property type="entry name" value="PROLYL 4-HYDROXYLASE ALPHA SUBUNIT FE(2+) 2OG DIOXYGENASE DOMAIN-CONTAINING PROTEIN"/>
    <property type="match status" value="1"/>
</dbReference>
<dbReference type="GeneID" id="17356179"/>
<evidence type="ECO:0008006" key="4">
    <source>
        <dbReference type="Google" id="ProtNLM"/>
    </source>
</evidence>
<dbReference type="InParanoid" id="E1ZC79"/>
<reference evidence="2 3" key="1">
    <citation type="journal article" date="2010" name="Plant Cell">
        <title>The Chlorella variabilis NC64A genome reveals adaptation to photosymbiosis, coevolution with viruses, and cryptic sex.</title>
        <authorList>
            <person name="Blanc G."/>
            <person name="Duncan G."/>
            <person name="Agarkova I."/>
            <person name="Borodovsky M."/>
            <person name="Gurnon J."/>
            <person name="Kuo A."/>
            <person name="Lindquist E."/>
            <person name="Lucas S."/>
            <person name="Pangilinan J."/>
            <person name="Polle J."/>
            <person name="Salamov A."/>
            <person name="Terry A."/>
            <person name="Yamada T."/>
            <person name="Dunigan D.D."/>
            <person name="Grigoriev I.V."/>
            <person name="Claverie J.M."/>
            <person name="Van Etten J.L."/>
        </authorList>
    </citation>
    <scope>NUCLEOTIDE SEQUENCE [LARGE SCALE GENOMIC DNA]</scope>
    <source>
        <strain evidence="2 3">NC64A</strain>
    </source>
</reference>
<keyword evidence="3" id="KW-1185">Reference proteome</keyword>
<feature type="region of interest" description="Disordered" evidence="1">
    <location>
        <begin position="230"/>
        <end position="308"/>
    </location>
</feature>
<dbReference type="Gene3D" id="2.60.120.620">
    <property type="entry name" value="q2cbj1_9rhob like domain"/>
    <property type="match status" value="1"/>
</dbReference>
<sequence>MACAKPENRSAERSYKGAEDATPMAADAAPAAAPAAKQKAAAVTRPLPFRLLPTAPTDWDPAAAQVTLNVRLDGCIVPSEASEQGARISYSHAVVLDDFIEDSTRQQLLDFLLGPAAGPVADEQPQQGEQQNGQQQQQPVTLNGTADATPPHGSPQQPAGPLLPSQSAHWERRTSDMAGAAATWGVQQRVLQELARGRLPALQEVHARLCRLYPECDIAHLPSDAIQLAQQGPQQGDVVQEPKQQEQDVQQQQEQDVQQQQEQDVQQQQEQDVQQQQEQDVQQQQEQDVQRPPAKRSKADSGAAPASTCAATGSSAAAAAADGGAGGGTQPAVDCACFVANAAVTGDSFRFHVDADPTSFPDGSPWHDAYGDYFNGEPGRPLLVSLLLYLNPEWRREWGADTLLLDGQTDTGIFVAPRPCRALLFDQDIMHRVSAPSAAAGDRARFSLVWKLALLPRRPGQALCLARPEWGPPVSFGSAARVDAVKRQLAAQHRRQAAGTGCAAGRCSTLRRTIFIPENAWDSGVVESSMRTASTSRSSIFFKASISCCCSWLALIRGPTSCTLGAAGEQGTDRRSAVGPASRWHSNCCTLAWVAAALVISGGVAQAGGCKTGRQADSRPHLAV</sequence>
<evidence type="ECO:0000313" key="2">
    <source>
        <dbReference type="EMBL" id="EFN56564.1"/>
    </source>
</evidence>
<dbReference type="RefSeq" id="XP_005848666.1">
    <property type="nucleotide sequence ID" value="XM_005848604.1"/>
</dbReference>
<proteinExistence type="predicted"/>
<name>E1ZC79_CHLVA</name>
<protein>
    <recommendedName>
        <fullName evidence="4">Fe2OG dioxygenase domain-containing protein</fullName>
    </recommendedName>
</protein>
<feature type="region of interest" description="Disordered" evidence="1">
    <location>
        <begin position="1"/>
        <end position="40"/>
    </location>
</feature>
<gene>
    <name evidence="2" type="ORF">CHLNCDRAFT_51540</name>
</gene>
<feature type="compositionally biased region" description="Low complexity" evidence="1">
    <location>
        <begin position="123"/>
        <end position="139"/>
    </location>
</feature>
<feature type="compositionally biased region" description="Basic and acidic residues" evidence="1">
    <location>
        <begin position="1"/>
        <end position="19"/>
    </location>
</feature>
<feature type="region of interest" description="Disordered" evidence="1">
    <location>
        <begin position="116"/>
        <end position="171"/>
    </location>
</feature>
<organism evidence="3">
    <name type="scientific">Chlorella variabilis</name>
    <name type="common">Green alga</name>
    <dbReference type="NCBI Taxonomy" id="554065"/>
    <lineage>
        <taxon>Eukaryota</taxon>
        <taxon>Viridiplantae</taxon>
        <taxon>Chlorophyta</taxon>
        <taxon>core chlorophytes</taxon>
        <taxon>Trebouxiophyceae</taxon>
        <taxon>Chlorellales</taxon>
        <taxon>Chlorellaceae</taxon>
        <taxon>Chlorella clade</taxon>
        <taxon>Chlorella</taxon>
    </lineage>
</organism>
<dbReference type="AlphaFoldDB" id="E1ZC79"/>
<dbReference type="EMBL" id="GL433841">
    <property type="protein sequence ID" value="EFN56564.1"/>
    <property type="molecule type" value="Genomic_DNA"/>
</dbReference>
<feature type="compositionally biased region" description="Low complexity" evidence="1">
    <location>
        <begin position="20"/>
        <end position="40"/>
    </location>
</feature>
<dbReference type="OrthoDB" id="5952526at2759"/>
<dbReference type="eggNOG" id="ENOG502S2WS">
    <property type="taxonomic scope" value="Eukaryota"/>
</dbReference>
<evidence type="ECO:0000313" key="3">
    <source>
        <dbReference type="Proteomes" id="UP000008141"/>
    </source>
</evidence>
<dbReference type="KEGG" id="cvr:CHLNCDRAFT_51540"/>
<dbReference type="PANTHER" id="PTHR35169">
    <property type="entry name" value="FE2OG DIOXYGENASE DOMAIN-CONTAINING PROTEIN"/>
    <property type="match status" value="1"/>
</dbReference>
<evidence type="ECO:0000256" key="1">
    <source>
        <dbReference type="SAM" id="MobiDB-lite"/>
    </source>
</evidence>
<accession>E1ZC79</accession>
<feature type="compositionally biased region" description="Low complexity" evidence="1">
    <location>
        <begin position="247"/>
        <end position="287"/>
    </location>
</feature>